<organism evidence="2 3">
    <name type="scientific">Sphaerosporella brunnea</name>
    <dbReference type="NCBI Taxonomy" id="1250544"/>
    <lineage>
        <taxon>Eukaryota</taxon>
        <taxon>Fungi</taxon>
        <taxon>Dikarya</taxon>
        <taxon>Ascomycota</taxon>
        <taxon>Pezizomycotina</taxon>
        <taxon>Pezizomycetes</taxon>
        <taxon>Pezizales</taxon>
        <taxon>Pyronemataceae</taxon>
        <taxon>Sphaerosporella</taxon>
    </lineage>
</organism>
<protein>
    <recommendedName>
        <fullName evidence="1">Velvet domain-containing protein</fullName>
    </recommendedName>
</protein>
<dbReference type="OrthoDB" id="5399926at2759"/>
<dbReference type="PROSITE" id="PS51821">
    <property type="entry name" value="VELVET"/>
    <property type="match status" value="1"/>
</dbReference>
<dbReference type="Gene3D" id="2.60.40.3960">
    <property type="entry name" value="Velvet domain"/>
    <property type="match status" value="1"/>
</dbReference>
<evidence type="ECO:0000313" key="3">
    <source>
        <dbReference type="Proteomes" id="UP000326924"/>
    </source>
</evidence>
<dbReference type="InterPro" id="IPR037525">
    <property type="entry name" value="Velvet_dom"/>
</dbReference>
<evidence type="ECO:0000259" key="1">
    <source>
        <dbReference type="PROSITE" id="PS51821"/>
    </source>
</evidence>
<sequence>MSSERRTYSLEVAVQPPSVANPGTPFYPPLVARVHIYDSNGVEITGEDELSGLFAQATLYRESGSPPPLAPPDMYLLSGRLSASLDLLNEPGVPPVSGSSWSEQKGSYVMFPDLIINRAGRYRLGVSLFKVEGGAPLRSPSSAINGGAGGGTTLEEAKTNVIIVQEGGARAEQIDLATEELLEHLRSRGAIVPSPPSRC</sequence>
<dbReference type="InParanoid" id="A0A5J5F4G8"/>
<proteinExistence type="predicted"/>
<dbReference type="EMBL" id="VXIS01000035">
    <property type="protein sequence ID" value="KAA8911479.1"/>
    <property type="molecule type" value="Genomic_DNA"/>
</dbReference>
<dbReference type="Proteomes" id="UP000326924">
    <property type="component" value="Unassembled WGS sequence"/>
</dbReference>
<evidence type="ECO:0000313" key="2">
    <source>
        <dbReference type="EMBL" id="KAA8911479.1"/>
    </source>
</evidence>
<comment type="caution">
    <text evidence="2">The sequence shown here is derived from an EMBL/GenBank/DDBJ whole genome shotgun (WGS) entry which is preliminary data.</text>
</comment>
<feature type="domain" description="Velvet" evidence="1">
    <location>
        <begin position="2"/>
        <end position="195"/>
    </location>
</feature>
<dbReference type="AlphaFoldDB" id="A0A5J5F4G8"/>
<name>A0A5J5F4G8_9PEZI</name>
<dbReference type="InterPro" id="IPR038491">
    <property type="entry name" value="Velvet_dom_sf"/>
</dbReference>
<accession>A0A5J5F4G8</accession>
<reference evidence="2 3" key="1">
    <citation type="submission" date="2019-09" db="EMBL/GenBank/DDBJ databases">
        <title>Draft genome of the ectomycorrhizal ascomycete Sphaerosporella brunnea.</title>
        <authorList>
            <consortium name="DOE Joint Genome Institute"/>
            <person name="Benucci G.M."/>
            <person name="Marozzi G."/>
            <person name="Antonielli L."/>
            <person name="Sanchez S."/>
            <person name="Marco P."/>
            <person name="Wang X."/>
            <person name="Falini L.B."/>
            <person name="Barry K."/>
            <person name="Haridas S."/>
            <person name="Lipzen A."/>
            <person name="Labutti K."/>
            <person name="Grigoriev I.V."/>
            <person name="Murat C."/>
            <person name="Martin F."/>
            <person name="Albertini E."/>
            <person name="Donnini D."/>
            <person name="Bonito G."/>
        </authorList>
    </citation>
    <scope>NUCLEOTIDE SEQUENCE [LARGE SCALE GENOMIC DNA]</scope>
    <source>
        <strain evidence="2 3">Sb_GMNB300</strain>
    </source>
</reference>
<keyword evidence="3" id="KW-1185">Reference proteome</keyword>
<gene>
    <name evidence="2" type="ORF">FN846DRAFT_897681</name>
</gene>